<name>A0A944HE85_DENI1</name>
<protein>
    <submittedName>
        <fullName evidence="3">Uncharacterized protein</fullName>
    </submittedName>
</protein>
<keyword evidence="4" id="KW-1185">Reference proteome</keyword>
<sequence>MSARRGPMLAALLLAASTAPALGAEAPLGRLFFTPEERAALDRNESPTEARTLPRVDGIVQRKGAPATVWIDGQPRRDVPAGTRRARVVGPDGQPVWRTVGEPADATDGPTLHIQRHDR</sequence>
<feature type="region of interest" description="Disordered" evidence="1">
    <location>
        <begin position="72"/>
        <end position="119"/>
    </location>
</feature>
<dbReference type="Proteomes" id="UP000694660">
    <property type="component" value="Unassembled WGS sequence"/>
</dbReference>
<feature type="signal peptide" evidence="2">
    <location>
        <begin position="1"/>
        <end position="23"/>
    </location>
</feature>
<organism evidence="3 4">
    <name type="scientific">Denitromonas iodatirespirans</name>
    <dbReference type="NCBI Taxonomy" id="2795389"/>
    <lineage>
        <taxon>Bacteria</taxon>
        <taxon>Pseudomonadati</taxon>
        <taxon>Pseudomonadota</taxon>
        <taxon>Betaproteobacteria</taxon>
        <taxon>Rhodocyclales</taxon>
        <taxon>Zoogloeaceae</taxon>
        <taxon>Denitromonas</taxon>
    </lineage>
</organism>
<gene>
    <name evidence="3" type="ORF">I8J34_15980</name>
</gene>
<feature type="chain" id="PRO_5037107697" evidence="2">
    <location>
        <begin position="24"/>
        <end position="119"/>
    </location>
</feature>
<proteinExistence type="predicted"/>
<accession>A0A944HE85</accession>
<evidence type="ECO:0000313" key="3">
    <source>
        <dbReference type="EMBL" id="MBT0962681.1"/>
    </source>
</evidence>
<evidence type="ECO:0000256" key="1">
    <source>
        <dbReference type="SAM" id="MobiDB-lite"/>
    </source>
</evidence>
<evidence type="ECO:0000256" key="2">
    <source>
        <dbReference type="SAM" id="SignalP"/>
    </source>
</evidence>
<dbReference type="RefSeq" id="WP_214362631.1">
    <property type="nucleotide sequence ID" value="NZ_JAEKFT010000019.1"/>
</dbReference>
<comment type="caution">
    <text evidence="3">The sequence shown here is derived from an EMBL/GenBank/DDBJ whole genome shotgun (WGS) entry which is preliminary data.</text>
</comment>
<dbReference type="EMBL" id="JAEKFT010000019">
    <property type="protein sequence ID" value="MBT0962681.1"/>
    <property type="molecule type" value="Genomic_DNA"/>
</dbReference>
<reference evidence="4" key="1">
    <citation type="journal article" date="2022" name="ISME J.">
        <title>Genetic and phylogenetic analysis of dissimilatory iodate-reducing bacteria identifies potential niches across the world's oceans.</title>
        <authorList>
            <person name="Reyes-Umana V."/>
            <person name="Henning Z."/>
            <person name="Lee K."/>
            <person name="Barnum T.P."/>
            <person name="Coates J.D."/>
        </authorList>
    </citation>
    <scope>NUCLEOTIDE SEQUENCE [LARGE SCALE GENOMIC DNA]</scope>
    <source>
        <strain evidence="4">IR12</strain>
    </source>
</reference>
<keyword evidence="2" id="KW-0732">Signal</keyword>
<dbReference type="AlphaFoldDB" id="A0A944HE85"/>
<evidence type="ECO:0000313" key="4">
    <source>
        <dbReference type="Proteomes" id="UP000694660"/>
    </source>
</evidence>